<dbReference type="InterPro" id="IPR023393">
    <property type="entry name" value="START-like_dom_sf"/>
</dbReference>
<dbReference type="EMBL" id="ALAB01000010">
    <property type="protein sequence ID" value="EJI86113.1"/>
    <property type="molecule type" value="Genomic_DNA"/>
</dbReference>
<evidence type="ECO:0008006" key="3">
    <source>
        <dbReference type="Google" id="ProtNLM"/>
    </source>
</evidence>
<proteinExistence type="predicted"/>
<protein>
    <recommendedName>
        <fullName evidence="3">SRPBCC family protein</fullName>
    </recommendedName>
</protein>
<dbReference type="Proteomes" id="UP000012043">
    <property type="component" value="Unassembled WGS sequence"/>
</dbReference>
<dbReference type="Pfam" id="PF08982">
    <property type="entry name" value="AtaL"/>
    <property type="match status" value="1"/>
</dbReference>
<sequence length="143" mass="16365">MEAAMPLVNYRVKVHASANKLWDMMLDKMRRPDKYVPGIVRVAILREHSANCIEREMETAQGKVIRELVVAEPLTLTVIFKSYQDEVYSGFVTNTIFEEDDGVYLDYTLNWTLKPGKSAAQPDSFWQETIKNAVLHAKQLAES</sequence>
<name>J1Q4P8_9ALTE</name>
<accession>J1Q4P8</accession>
<keyword evidence="2" id="KW-1185">Reference proteome</keyword>
<evidence type="ECO:0000313" key="1">
    <source>
        <dbReference type="EMBL" id="EJI86113.1"/>
    </source>
</evidence>
<dbReference type="SUPFAM" id="SSF55961">
    <property type="entry name" value="Bet v1-like"/>
    <property type="match status" value="1"/>
</dbReference>
<dbReference type="AlphaFoldDB" id="J1Q4P8"/>
<evidence type="ECO:0000313" key="2">
    <source>
        <dbReference type="Proteomes" id="UP000012043"/>
    </source>
</evidence>
<gene>
    <name evidence="1" type="ORF">AEST_11950</name>
</gene>
<dbReference type="Gene3D" id="3.30.530.20">
    <property type="match status" value="1"/>
</dbReference>
<dbReference type="InterPro" id="IPR015075">
    <property type="entry name" value="AtaL"/>
</dbReference>
<comment type="caution">
    <text evidence="1">The sequence shown here is derived from an EMBL/GenBank/DDBJ whole genome shotgun (WGS) entry which is preliminary data.</text>
</comment>
<reference evidence="1 2" key="1">
    <citation type="journal article" date="2012" name="J. Bacteriol.">
        <title>Genome Sequence of Pectin-Degrading Alishewanella aestuarii Strain B11T, Isolated from Tidal Flat Sediment.</title>
        <authorList>
            <person name="Jung J."/>
            <person name="Choi S."/>
            <person name="Chun J."/>
            <person name="Park W."/>
        </authorList>
    </citation>
    <scope>NUCLEOTIDE SEQUENCE [LARGE SCALE GENOMIC DNA]</scope>
    <source>
        <strain evidence="1 2">B11</strain>
    </source>
</reference>
<organism evidence="1 2">
    <name type="scientific">Alishewanella aestuarii B11</name>
    <dbReference type="NCBI Taxonomy" id="1197174"/>
    <lineage>
        <taxon>Bacteria</taxon>
        <taxon>Pseudomonadati</taxon>
        <taxon>Pseudomonadota</taxon>
        <taxon>Gammaproteobacteria</taxon>
        <taxon>Alteromonadales</taxon>
        <taxon>Alteromonadaceae</taxon>
        <taxon>Alishewanella</taxon>
    </lineage>
</organism>
<dbReference type="PATRIC" id="fig|1197174.4.peg.1165"/>